<accession>A0A699QYD1</accession>
<gene>
    <name evidence="1" type="ORF">Tci_846345</name>
</gene>
<reference evidence="1" key="1">
    <citation type="journal article" date="2019" name="Sci. Rep.">
        <title>Draft genome of Tanacetum cinerariifolium, the natural source of mosquito coil.</title>
        <authorList>
            <person name="Yamashiro T."/>
            <person name="Shiraishi A."/>
            <person name="Satake H."/>
            <person name="Nakayama K."/>
        </authorList>
    </citation>
    <scope>NUCLEOTIDE SEQUENCE</scope>
</reference>
<dbReference type="EMBL" id="BKCJ011046985">
    <property type="protein sequence ID" value="GFC74375.1"/>
    <property type="molecule type" value="Genomic_DNA"/>
</dbReference>
<dbReference type="AlphaFoldDB" id="A0A699QYD1"/>
<name>A0A699QYD1_TANCI</name>
<proteinExistence type="predicted"/>
<comment type="caution">
    <text evidence="1">The sequence shown here is derived from an EMBL/GenBank/DDBJ whole genome shotgun (WGS) entry which is preliminary data.</text>
</comment>
<protein>
    <recommendedName>
        <fullName evidence="2">Integrase, catalytic region, zinc finger, CCHC-type, peptidase aspartic, catalytic</fullName>
    </recommendedName>
</protein>
<evidence type="ECO:0008006" key="2">
    <source>
        <dbReference type="Google" id="ProtNLM"/>
    </source>
</evidence>
<organism evidence="1">
    <name type="scientific">Tanacetum cinerariifolium</name>
    <name type="common">Dalmatian daisy</name>
    <name type="synonym">Chrysanthemum cinerariifolium</name>
    <dbReference type="NCBI Taxonomy" id="118510"/>
    <lineage>
        <taxon>Eukaryota</taxon>
        <taxon>Viridiplantae</taxon>
        <taxon>Streptophyta</taxon>
        <taxon>Embryophyta</taxon>
        <taxon>Tracheophyta</taxon>
        <taxon>Spermatophyta</taxon>
        <taxon>Magnoliopsida</taxon>
        <taxon>eudicotyledons</taxon>
        <taxon>Gunneridae</taxon>
        <taxon>Pentapetalae</taxon>
        <taxon>asterids</taxon>
        <taxon>campanulids</taxon>
        <taxon>Asterales</taxon>
        <taxon>Asteraceae</taxon>
        <taxon>Asteroideae</taxon>
        <taxon>Anthemideae</taxon>
        <taxon>Anthemidinae</taxon>
        <taxon>Tanacetum</taxon>
    </lineage>
</organism>
<evidence type="ECO:0000313" key="1">
    <source>
        <dbReference type="EMBL" id="GFC74375.1"/>
    </source>
</evidence>
<sequence>MTKSQCNKFKGDKGKVILVLVIRVMLLVLGKTMQVDRQGLLNATSVKVKDIWLAGQNLDEEQLTFLIDLGVPDGQAVHTIITHNAAFQTEDLDTYDSNCDDVSNAKMVLMANISNYGSDVILEVPHSETYLNDMKNQSVHAMQDFEQSPVVDFSDSEIHSDSNIILYS</sequence>